<name>A0AAV2ISV9_KNICA</name>
<accession>A0AAV2ISV9</accession>
<evidence type="ECO:0000313" key="2">
    <source>
        <dbReference type="Proteomes" id="UP001497482"/>
    </source>
</evidence>
<protein>
    <submittedName>
        <fullName evidence="1">Uncharacterized protein</fullName>
    </submittedName>
</protein>
<reference evidence="1 2" key="1">
    <citation type="submission" date="2024-04" db="EMBL/GenBank/DDBJ databases">
        <authorList>
            <person name="Waldvogel A.-M."/>
            <person name="Schoenle A."/>
        </authorList>
    </citation>
    <scope>NUCLEOTIDE SEQUENCE [LARGE SCALE GENOMIC DNA]</scope>
</reference>
<organism evidence="1 2">
    <name type="scientific">Knipowitschia caucasica</name>
    <name type="common">Caucasian dwarf goby</name>
    <name type="synonym">Pomatoschistus caucasicus</name>
    <dbReference type="NCBI Taxonomy" id="637954"/>
    <lineage>
        <taxon>Eukaryota</taxon>
        <taxon>Metazoa</taxon>
        <taxon>Chordata</taxon>
        <taxon>Craniata</taxon>
        <taxon>Vertebrata</taxon>
        <taxon>Euteleostomi</taxon>
        <taxon>Actinopterygii</taxon>
        <taxon>Neopterygii</taxon>
        <taxon>Teleostei</taxon>
        <taxon>Neoteleostei</taxon>
        <taxon>Acanthomorphata</taxon>
        <taxon>Gobiaria</taxon>
        <taxon>Gobiiformes</taxon>
        <taxon>Gobioidei</taxon>
        <taxon>Gobiidae</taxon>
        <taxon>Gobiinae</taxon>
        <taxon>Knipowitschia</taxon>
    </lineage>
</organism>
<proteinExistence type="predicted"/>
<dbReference type="EMBL" id="OZ035823">
    <property type="protein sequence ID" value="CAL1568303.1"/>
    <property type="molecule type" value="Genomic_DNA"/>
</dbReference>
<evidence type="ECO:0000313" key="1">
    <source>
        <dbReference type="EMBL" id="CAL1568303.1"/>
    </source>
</evidence>
<dbReference type="AlphaFoldDB" id="A0AAV2ISV9"/>
<dbReference type="Proteomes" id="UP001497482">
    <property type="component" value="Chromosome 1"/>
</dbReference>
<gene>
    <name evidence="1" type="ORF">KC01_LOCUS953</name>
</gene>
<sequence length="107" mass="11468">MATALVPALQEVSCGQRAASSIHYGIYKNDEESVRSTGISGDRKATCDFDNPGEAEGGGGLLLILAVTDIANIRQKEVSGSLTLEASERTVGDQTQASLFHRQRRHH</sequence>
<keyword evidence="2" id="KW-1185">Reference proteome</keyword>